<keyword evidence="4" id="KW-1185">Reference proteome</keyword>
<feature type="chain" id="PRO_5012816550" description="Arabinosidase BT-3657-like N-terminal domain-containing protein" evidence="1">
    <location>
        <begin position="19"/>
        <end position="305"/>
    </location>
</feature>
<reference evidence="3 4" key="1">
    <citation type="submission" date="2016-11" db="EMBL/GenBank/DDBJ databases">
        <authorList>
            <person name="Jaros S."/>
            <person name="Januszkiewicz K."/>
            <person name="Wedrychowicz H."/>
        </authorList>
    </citation>
    <scope>NUCLEOTIDE SEQUENCE [LARGE SCALE GENOMIC DNA]</scope>
    <source>
        <strain evidence="3 4">DSM 27406</strain>
    </source>
</reference>
<feature type="domain" description="Arabinosidase BT-3657-like N-terminal" evidence="2">
    <location>
        <begin position="17"/>
        <end position="109"/>
    </location>
</feature>
<dbReference type="AlphaFoldDB" id="A0A1M6YWS8"/>
<evidence type="ECO:0000313" key="4">
    <source>
        <dbReference type="Proteomes" id="UP000184420"/>
    </source>
</evidence>
<gene>
    <name evidence="3" type="ORF">SAMN05444266_102526</name>
</gene>
<dbReference type="InterPro" id="IPR050727">
    <property type="entry name" value="GH43_arabinanases"/>
</dbReference>
<dbReference type="EMBL" id="FRBL01000002">
    <property type="protein sequence ID" value="SHL22751.1"/>
    <property type="molecule type" value="Genomic_DNA"/>
</dbReference>
<dbReference type="InterPro" id="IPR023296">
    <property type="entry name" value="Glyco_hydro_beta-prop_sf"/>
</dbReference>
<name>A0A1M6YWS8_9BACT</name>
<organism evidence="3 4">
    <name type="scientific">Chitinophaga jiangningensis</name>
    <dbReference type="NCBI Taxonomy" id="1419482"/>
    <lineage>
        <taxon>Bacteria</taxon>
        <taxon>Pseudomonadati</taxon>
        <taxon>Bacteroidota</taxon>
        <taxon>Chitinophagia</taxon>
        <taxon>Chitinophagales</taxon>
        <taxon>Chitinophagaceae</taxon>
        <taxon>Chitinophaga</taxon>
    </lineage>
</organism>
<keyword evidence="1" id="KW-0732">Signal</keyword>
<evidence type="ECO:0000259" key="2">
    <source>
        <dbReference type="Pfam" id="PF22847"/>
    </source>
</evidence>
<dbReference type="Gene3D" id="2.115.10.20">
    <property type="entry name" value="Glycosyl hydrolase domain, family 43"/>
    <property type="match status" value="1"/>
</dbReference>
<dbReference type="OrthoDB" id="9758923at2"/>
<evidence type="ECO:0000256" key="1">
    <source>
        <dbReference type="SAM" id="SignalP"/>
    </source>
</evidence>
<proteinExistence type="predicted"/>
<dbReference type="PANTHER" id="PTHR43301">
    <property type="entry name" value="ARABINAN ENDO-1,5-ALPHA-L-ARABINOSIDASE"/>
    <property type="match status" value="1"/>
</dbReference>
<dbReference type="STRING" id="1419482.SAMN05444266_102526"/>
<dbReference type="SUPFAM" id="SSF75005">
    <property type="entry name" value="Arabinanase/levansucrase/invertase"/>
    <property type="match status" value="1"/>
</dbReference>
<evidence type="ECO:0000313" key="3">
    <source>
        <dbReference type="EMBL" id="SHL22751.1"/>
    </source>
</evidence>
<feature type="signal peptide" evidence="1">
    <location>
        <begin position="1"/>
        <end position="18"/>
    </location>
</feature>
<dbReference type="Pfam" id="PF22847">
    <property type="entry name" value="BT_3657-like_N"/>
    <property type="match status" value="1"/>
</dbReference>
<dbReference type="Proteomes" id="UP000184420">
    <property type="component" value="Unassembled WGS sequence"/>
</dbReference>
<sequence length="305" mass="35140">MKRWLLLLLIFVNISAVAQDSVYLFCYFKDNGKDGLHMAYSHDGYKWTALNGDSSLLKPTAGNDKLMRDPCIIQGPDKLFHMVWTVSWNERTIGYASSPDLIHWSEQQTVPVMEHEPTAKNCWAPEITYDPAGKQYMIYWATTIPGRFQAGDTTGDDKYNHRLYYTLTKDFKKYSKAKLLYDPGFNCIDATIQKDGNQWVMFFKDETRFPPAKNLRVAYSKRLTGEYVMTGSPITGNYWAEGPTALRSNNTWLVYFDKYRDHKYGVVKMQDNGVQDESHQLQMPSGIRHGSAFKVSKAVFDQLPR</sequence>
<dbReference type="InterPro" id="IPR055133">
    <property type="entry name" value="BT_3657-like_N"/>
</dbReference>
<accession>A0A1M6YWS8</accession>
<protein>
    <recommendedName>
        <fullName evidence="2">Arabinosidase BT-3657-like N-terminal domain-containing protein</fullName>
    </recommendedName>
</protein>
<dbReference type="PANTHER" id="PTHR43301:SF3">
    <property type="entry name" value="ARABINAN ENDO-1,5-ALPHA-L-ARABINOSIDASE A-RELATED"/>
    <property type="match status" value="1"/>
</dbReference>
<dbReference type="CDD" id="cd08983">
    <property type="entry name" value="GH43_Bt3655-like"/>
    <property type="match status" value="1"/>
</dbReference>
<dbReference type="RefSeq" id="WP_073079360.1">
    <property type="nucleotide sequence ID" value="NZ_FRBL01000002.1"/>
</dbReference>